<accession>A0A974CMR1</accession>
<gene>
    <name evidence="2" type="ORF">XELAEV_18031441mg</name>
</gene>
<dbReference type="EMBL" id="CM004476">
    <property type="protein sequence ID" value="OCT76238.1"/>
    <property type="molecule type" value="Genomic_DNA"/>
</dbReference>
<feature type="region of interest" description="Disordered" evidence="1">
    <location>
        <begin position="1"/>
        <end position="22"/>
    </location>
</feature>
<name>A0A974CMR1_XENLA</name>
<sequence>MDDKANMDRVDPSSPVPEEEVEVETQSCALKVDAEQSISPPLISMNKGDGNNFKVIDAFSLPLENIPLKILYKQIESYEDSTLANCVKLCLYPYLRLPNSQLTISSLKAATNCSVDSRIRIQAVKDTEHKGQRRRGAAKRPSIVPGSANTVSSPTAVIPVSRDSLLFC</sequence>
<organism evidence="2 3">
    <name type="scientific">Xenopus laevis</name>
    <name type="common">African clawed frog</name>
    <dbReference type="NCBI Taxonomy" id="8355"/>
    <lineage>
        <taxon>Eukaryota</taxon>
        <taxon>Metazoa</taxon>
        <taxon>Chordata</taxon>
        <taxon>Craniata</taxon>
        <taxon>Vertebrata</taxon>
        <taxon>Euteleostomi</taxon>
        <taxon>Amphibia</taxon>
        <taxon>Batrachia</taxon>
        <taxon>Anura</taxon>
        <taxon>Pipoidea</taxon>
        <taxon>Pipidae</taxon>
        <taxon>Xenopodinae</taxon>
        <taxon>Xenopus</taxon>
        <taxon>Xenopus</taxon>
    </lineage>
</organism>
<feature type="region of interest" description="Disordered" evidence="1">
    <location>
        <begin position="127"/>
        <end position="152"/>
    </location>
</feature>
<evidence type="ECO:0000313" key="3">
    <source>
        <dbReference type="Proteomes" id="UP000694892"/>
    </source>
</evidence>
<protein>
    <submittedName>
        <fullName evidence="2">Uncharacterized protein</fullName>
    </submittedName>
</protein>
<dbReference type="Proteomes" id="UP000694892">
    <property type="component" value="Chromosome 6L"/>
</dbReference>
<evidence type="ECO:0000313" key="2">
    <source>
        <dbReference type="EMBL" id="OCT76238.1"/>
    </source>
</evidence>
<feature type="compositionally biased region" description="Basic and acidic residues" evidence="1">
    <location>
        <begin position="1"/>
        <end position="11"/>
    </location>
</feature>
<dbReference type="AlphaFoldDB" id="A0A974CMR1"/>
<proteinExistence type="predicted"/>
<evidence type="ECO:0000256" key="1">
    <source>
        <dbReference type="SAM" id="MobiDB-lite"/>
    </source>
</evidence>
<reference evidence="3" key="1">
    <citation type="journal article" date="2016" name="Nature">
        <title>Genome evolution in the allotetraploid frog Xenopus laevis.</title>
        <authorList>
            <person name="Session A.M."/>
            <person name="Uno Y."/>
            <person name="Kwon T."/>
            <person name="Chapman J.A."/>
            <person name="Toyoda A."/>
            <person name="Takahashi S."/>
            <person name="Fukui A."/>
            <person name="Hikosaka A."/>
            <person name="Suzuki A."/>
            <person name="Kondo M."/>
            <person name="van Heeringen S.J."/>
            <person name="Quigley I."/>
            <person name="Heinz S."/>
            <person name="Ogino H."/>
            <person name="Ochi H."/>
            <person name="Hellsten U."/>
            <person name="Lyons J.B."/>
            <person name="Simakov O."/>
            <person name="Putnam N."/>
            <person name="Stites J."/>
            <person name="Kuroki Y."/>
            <person name="Tanaka T."/>
            <person name="Michiue T."/>
            <person name="Watanabe M."/>
            <person name="Bogdanovic O."/>
            <person name="Lister R."/>
            <person name="Georgiou G."/>
            <person name="Paranjpe S.S."/>
            <person name="van Kruijsbergen I."/>
            <person name="Shu S."/>
            <person name="Carlson J."/>
            <person name="Kinoshita T."/>
            <person name="Ohta Y."/>
            <person name="Mawaribuchi S."/>
            <person name="Jenkins J."/>
            <person name="Grimwood J."/>
            <person name="Schmutz J."/>
            <person name="Mitros T."/>
            <person name="Mozaffari S.V."/>
            <person name="Suzuki Y."/>
            <person name="Haramoto Y."/>
            <person name="Yamamoto T.S."/>
            <person name="Takagi C."/>
            <person name="Heald R."/>
            <person name="Miller K."/>
            <person name="Haudenschild C."/>
            <person name="Kitzman J."/>
            <person name="Nakayama T."/>
            <person name="Izutsu Y."/>
            <person name="Robert J."/>
            <person name="Fortriede J."/>
            <person name="Burns K."/>
            <person name="Lotay V."/>
            <person name="Karimi K."/>
            <person name="Yasuoka Y."/>
            <person name="Dichmann D.S."/>
            <person name="Flajnik M.F."/>
            <person name="Houston D.W."/>
            <person name="Shendure J."/>
            <person name="DuPasquier L."/>
            <person name="Vize P.D."/>
            <person name="Zorn A.M."/>
            <person name="Ito M."/>
            <person name="Marcotte E.M."/>
            <person name="Wallingford J.B."/>
            <person name="Ito Y."/>
            <person name="Asashima M."/>
            <person name="Ueno N."/>
            <person name="Matsuda Y."/>
            <person name="Veenstra G.J."/>
            <person name="Fujiyama A."/>
            <person name="Harland R.M."/>
            <person name="Taira M."/>
            <person name="Rokhsar D.S."/>
        </authorList>
    </citation>
    <scope>NUCLEOTIDE SEQUENCE [LARGE SCALE GENOMIC DNA]</scope>
    <source>
        <strain evidence="3">J</strain>
    </source>
</reference>